<dbReference type="AlphaFoldDB" id="W6YL78"/>
<name>W6YL78_COCMI</name>
<reference evidence="1 2" key="1">
    <citation type="journal article" date="2013" name="PLoS Genet.">
        <title>Comparative genome structure, secondary metabolite, and effector coding capacity across Cochliobolus pathogens.</title>
        <authorList>
            <person name="Condon B.J."/>
            <person name="Leng Y."/>
            <person name="Wu D."/>
            <person name="Bushley K.E."/>
            <person name="Ohm R.A."/>
            <person name="Otillar R."/>
            <person name="Martin J."/>
            <person name="Schackwitz W."/>
            <person name="Grimwood J."/>
            <person name="MohdZainudin N."/>
            <person name="Xue C."/>
            <person name="Wang R."/>
            <person name="Manning V.A."/>
            <person name="Dhillon B."/>
            <person name="Tu Z.J."/>
            <person name="Steffenson B.J."/>
            <person name="Salamov A."/>
            <person name="Sun H."/>
            <person name="Lowry S."/>
            <person name="LaButti K."/>
            <person name="Han J."/>
            <person name="Copeland A."/>
            <person name="Lindquist E."/>
            <person name="Barry K."/>
            <person name="Schmutz J."/>
            <person name="Baker S.E."/>
            <person name="Ciuffetti L.M."/>
            <person name="Grigoriev I.V."/>
            <person name="Zhong S."/>
            <person name="Turgeon B.G."/>
        </authorList>
    </citation>
    <scope>NUCLEOTIDE SEQUENCE [LARGE SCALE GENOMIC DNA]</scope>
    <source>
        <strain evidence="1 2">ATCC 44560</strain>
    </source>
</reference>
<keyword evidence="2" id="KW-1185">Reference proteome</keyword>
<organism evidence="1 2">
    <name type="scientific">Bipolaris oryzae ATCC 44560</name>
    <dbReference type="NCBI Taxonomy" id="930090"/>
    <lineage>
        <taxon>Eukaryota</taxon>
        <taxon>Fungi</taxon>
        <taxon>Dikarya</taxon>
        <taxon>Ascomycota</taxon>
        <taxon>Pezizomycotina</taxon>
        <taxon>Dothideomycetes</taxon>
        <taxon>Pleosporomycetidae</taxon>
        <taxon>Pleosporales</taxon>
        <taxon>Pleosporineae</taxon>
        <taxon>Pleosporaceae</taxon>
        <taxon>Bipolaris</taxon>
    </lineage>
</organism>
<proteinExistence type="predicted"/>
<dbReference type="RefSeq" id="XP_007693526.1">
    <property type="nucleotide sequence ID" value="XM_007695336.1"/>
</dbReference>
<gene>
    <name evidence="1" type="ORF">COCMIDRAFT_110066</name>
</gene>
<dbReference type="Proteomes" id="UP000054032">
    <property type="component" value="Unassembled WGS sequence"/>
</dbReference>
<dbReference type="HOGENOM" id="CLU_2910194_0_0_1"/>
<dbReference type="EMBL" id="KI964217">
    <property type="protein sequence ID" value="EUC39952.1"/>
    <property type="molecule type" value="Genomic_DNA"/>
</dbReference>
<protein>
    <submittedName>
        <fullName evidence="1">Uncharacterized protein</fullName>
    </submittedName>
</protein>
<dbReference type="KEGG" id="bor:COCMIDRAFT_110066"/>
<feature type="non-terminal residue" evidence="1">
    <location>
        <position position="1"/>
    </location>
</feature>
<accession>W6YL78</accession>
<sequence length="62" mass="7249">GFAPASEMKLLQLVRYRIGPYSEISGTETPWAWKNNTGYNDDKNQSDIETILNTHFQRELRF</sequence>
<dbReference type="GeneID" id="19119540"/>
<evidence type="ECO:0000313" key="1">
    <source>
        <dbReference type="EMBL" id="EUC39952.1"/>
    </source>
</evidence>
<evidence type="ECO:0000313" key="2">
    <source>
        <dbReference type="Proteomes" id="UP000054032"/>
    </source>
</evidence>